<proteinExistence type="predicted"/>
<evidence type="ECO:0000313" key="1">
    <source>
        <dbReference type="EMBL" id="RHC12371.1"/>
    </source>
</evidence>
<name>A0A413YTF9_9FIRM</name>
<reference evidence="1 2" key="1">
    <citation type="submission" date="2018-08" db="EMBL/GenBank/DDBJ databases">
        <title>A genome reference for cultivated species of the human gut microbiota.</title>
        <authorList>
            <person name="Zou Y."/>
            <person name="Xue W."/>
            <person name="Luo G."/>
        </authorList>
    </citation>
    <scope>NUCLEOTIDE SEQUENCE [LARGE SCALE GENOMIC DNA]</scope>
    <source>
        <strain evidence="1 2">AM37-1AC</strain>
    </source>
</reference>
<accession>A0A413YTF9</accession>
<sequence length="102" mass="11903">MAKAVLIMDMPESCSKCKFMYEFQGIKKCQLMNVLNNGASKLSQNTFTQKRHDMCPLRELPEKREINHNKNHYISNFWTDAKSVGWNACLDEILKTDGMRKE</sequence>
<dbReference type="AlphaFoldDB" id="A0A413YTF9"/>
<dbReference type="RefSeq" id="WP_118599474.1">
    <property type="nucleotide sequence ID" value="NZ_QSHO01000028.1"/>
</dbReference>
<organism evidence="1 2">
    <name type="scientific">Roseburia intestinalis</name>
    <dbReference type="NCBI Taxonomy" id="166486"/>
    <lineage>
        <taxon>Bacteria</taxon>
        <taxon>Bacillati</taxon>
        <taxon>Bacillota</taxon>
        <taxon>Clostridia</taxon>
        <taxon>Lachnospirales</taxon>
        <taxon>Lachnospiraceae</taxon>
        <taxon>Roseburia</taxon>
    </lineage>
</organism>
<gene>
    <name evidence="1" type="ORF">DW856_19040</name>
</gene>
<dbReference type="Proteomes" id="UP000283513">
    <property type="component" value="Unassembled WGS sequence"/>
</dbReference>
<dbReference type="EMBL" id="QSHO01000028">
    <property type="protein sequence ID" value="RHC12371.1"/>
    <property type="molecule type" value="Genomic_DNA"/>
</dbReference>
<comment type="caution">
    <text evidence="1">The sequence shown here is derived from an EMBL/GenBank/DDBJ whole genome shotgun (WGS) entry which is preliminary data.</text>
</comment>
<protein>
    <submittedName>
        <fullName evidence="1">Uncharacterized protein</fullName>
    </submittedName>
</protein>
<evidence type="ECO:0000313" key="2">
    <source>
        <dbReference type="Proteomes" id="UP000283513"/>
    </source>
</evidence>